<sequence>MAERHSAVAGDDPADKAAASAGSSWMLEIKVHADYTSERIGTPDLDIRFVDENSGSVCKAHLSNVSSTPWELPRVGYQDRFGVNVQAHAHVPAGVNQPGACLIVYKQKRFTNITRLYFAKFVVTPDDQSSAKAVSFLANSWVAKDVERIFFTGQPFLPTETPRGLLKPRETELASLRGPTHDTAQRSGADRIYAYDVYNDLGGAQQSNPNSPNHRPILGMKNPHGKLPYPRRLRTGRPGTAGYEPSLSLGTTPWVPYDEKFFAAKQSGFTAAPLYSIGAAASSVISRLFGARPEVTKFADFSSVDSLFIQEAHVPAAERGLTDETNSNPFNFGDDALRKAYKGFPGQIRQAVEEQLGALTRLPGWLPGGFLFKNAKILNLLQGLFTRWPMPQVLDQRKVTWQSDEEVGRQAKAGCNPFTIQLADKNFLDVTKLSPEDFAGLLGGVTLEEAMSEKMVFYQDYYTVLGPDTAPKVQELLSKPETADSVGYLYTGRGVFFQCAETASLAIVAIELQEPDTKDWQIFTPIKSRPEIWQLAKAVYSSVDSMVHQMISHWLKTHATIEPFAIAARRQLSAMHPVFQLMQPHFRYTLDINANARSSLVNAGGVVESIFTAGPRCMEFSAIWYGAMWKFREQGLPADLMARGIAKRAGSELGVDVAELLLKDYPYAEDGLLVWDAIVTYFDKYLRLYYSDTAGSGKRVTDDAELVGWYQEIQKEGHPDATDVNGDCWIKLIDISSLVQILATMAWIGSAHHAAVNFGQYAYSAYMPNKAAFVSHAIPKETVDAEGKPTGDLATLLNDYEYRFLRTLSGPIRTLKTMLLVKTLSYHAEDEEFLGGEGTEWALDPQAKALKTHFDTSVAEAEQTMIERNSTNGAQSHSRARRSPSGIPYTLLYPSTQTEAVTMANMGMTGRGIPTSVSI</sequence>
<dbReference type="PANTHER" id="PTHR11771">
    <property type="entry name" value="LIPOXYGENASE"/>
    <property type="match status" value="1"/>
</dbReference>
<keyword evidence="4" id="KW-0275">Fatty acid biosynthesis</keyword>
<organism evidence="7 8">
    <name type="scientific">Coccomyxa viridis</name>
    <dbReference type="NCBI Taxonomy" id="1274662"/>
    <lineage>
        <taxon>Eukaryota</taxon>
        <taxon>Viridiplantae</taxon>
        <taxon>Chlorophyta</taxon>
        <taxon>core chlorophytes</taxon>
        <taxon>Trebouxiophyceae</taxon>
        <taxon>Trebouxiophyceae incertae sedis</taxon>
        <taxon>Coccomyxaceae</taxon>
        <taxon>Coccomyxa</taxon>
    </lineage>
</organism>
<dbReference type="PRINTS" id="PR00468">
    <property type="entry name" value="PLTLPOXGNASE"/>
</dbReference>
<evidence type="ECO:0000259" key="6">
    <source>
        <dbReference type="PROSITE" id="PS51393"/>
    </source>
</evidence>
<dbReference type="PROSITE" id="PS51393">
    <property type="entry name" value="LIPOXYGENASE_3"/>
    <property type="match status" value="1"/>
</dbReference>
<comment type="similarity">
    <text evidence="4">Belongs to the lipoxygenase family.</text>
</comment>
<keyword evidence="4" id="KW-0925">Oxylipin biosynthesis</keyword>
<keyword evidence="2" id="KW-0223">Dioxygenase</keyword>
<dbReference type="InterPro" id="IPR013819">
    <property type="entry name" value="LipOase_C"/>
</dbReference>
<dbReference type="EC" id="1.13.11.-" evidence="4"/>
<feature type="region of interest" description="Disordered" evidence="5">
    <location>
        <begin position="868"/>
        <end position="889"/>
    </location>
</feature>
<dbReference type="InterPro" id="IPR020834">
    <property type="entry name" value="LipOase_CS"/>
</dbReference>
<dbReference type="Gene3D" id="1.20.245.10">
    <property type="entry name" value="Lipoxygenase-1, Domain 5"/>
    <property type="match status" value="1"/>
</dbReference>
<keyword evidence="4" id="KW-0443">Lipid metabolism</keyword>
<dbReference type="Pfam" id="PF00305">
    <property type="entry name" value="Lipoxygenase"/>
    <property type="match status" value="2"/>
</dbReference>
<dbReference type="InterPro" id="IPR000907">
    <property type="entry name" value="LipOase"/>
</dbReference>
<dbReference type="Gene3D" id="3.10.450.60">
    <property type="match status" value="1"/>
</dbReference>
<dbReference type="Gene3D" id="2.60.60.20">
    <property type="entry name" value="PLAT/LH2 domain"/>
    <property type="match status" value="1"/>
</dbReference>
<evidence type="ECO:0000256" key="4">
    <source>
        <dbReference type="RuleBase" id="RU003975"/>
    </source>
</evidence>
<dbReference type="InterPro" id="IPR036226">
    <property type="entry name" value="LipOase_C_sf"/>
</dbReference>
<dbReference type="SUPFAM" id="SSF48484">
    <property type="entry name" value="Lipoxigenase"/>
    <property type="match status" value="1"/>
</dbReference>
<feature type="compositionally biased region" description="Polar residues" evidence="5">
    <location>
        <begin position="868"/>
        <end position="877"/>
    </location>
</feature>
<dbReference type="InterPro" id="IPR001246">
    <property type="entry name" value="LipOase_plant"/>
</dbReference>
<protein>
    <recommendedName>
        <fullName evidence="4">Lipoxygenase</fullName>
        <ecNumber evidence="4">1.13.11.-</ecNumber>
    </recommendedName>
</protein>
<dbReference type="Gene3D" id="4.10.375.10">
    <property type="entry name" value="Lipoxygenase-1, Domain 2"/>
    <property type="match status" value="1"/>
</dbReference>
<feature type="domain" description="Lipoxygenase" evidence="6">
    <location>
        <begin position="155"/>
        <end position="919"/>
    </location>
</feature>
<keyword evidence="3" id="KW-0560">Oxidoreductase</keyword>
<gene>
    <name evidence="7" type="primary">g12869</name>
    <name evidence="7" type="ORF">VP750_LOCUS11433</name>
</gene>
<evidence type="ECO:0000256" key="3">
    <source>
        <dbReference type="ARBA" id="ARBA00023002"/>
    </source>
</evidence>
<evidence type="ECO:0000256" key="5">
    <source>
        <dbReference type="SAM" id="MobiDB-lite"/>
    </source>
</evidence>
<dbReference type="EMBL" id="CAXHTA020000020">
    <property type="protein sequence ID" value="CAL5229527.1"/>
    <property type="molecule type" value="Genomic_DNA"/>
</dbReference>
<keyword evidence="4" id="KW-0444">Lipid biosynthesis</keyword>
<reference evidence="7 8" key="1">
    <citation type="submission" date="2024-06" db="EMBL/GenBank/DDBJ databases">
        <authorList>
            <person name="Kraege A."/>
            <person name="Thomma B."/>
        </authorList>
    </citation>
    <scope>NUCLEOTIDE SEQUENCE [LARGE SCALE GENOMIC DNA]</scope>
</reference>
<accession>A0ABP1GBR0</accession>
<evidence type="ECO:0000313" key="7">
    <source>
        <dbReference type="EMBL" id="CAL5229527.1"/>
    </source>
</evidence>
<dbReference type="Proteomes" id="UP001497392">
    <property type="component" value="Unassembled WGS sequence"/>
</dbReference>
<dbReference type="PROSITE" id="PS00081">
    <property type="entry name" value="LIPOXYGENASE_2"/>
    <property type="match status" value="1"/>
</dbReference>
<comment type="caution">
    <text evidence="7">The sequence shown here is derived from an EMBL/GenBank/DDBJ whole genome shotgun (WGS) entry which is preliminary data.</text>
</comment>
<name>A0ABP1GBR0_9CHLO</name>
<feature type="region of interest" description="Disordered" evidence="5">
    <location>
        <begin position="205"/>
        <end position="231"/>
    </location>
</feature>
<evidence type="ECO:0000256" key="1">
    <source>
        <dbReference type="ARBA" id="ARBA00022723"/>
    </source>
</evidence>
<keyword evidence="8" id="KW-1185">Reference proteome</keyword>
<comment type="function">
    <text evidence="4">Plant lipoxygenase may be involved in a number of diverse aspects of plant physiology including growth and development, pest resistance, and senescence or responses to wounding.</text>
</comment>
<dbReference type="PRINTS" id="PR00087">
    <property type="entry name" value="LIPOXYGENASE"/>
</dbReference>
<keyword evidence="4" id="KW-0276">Fatty acid metabolism</keyword>
<keyword evidence="1" id="KW-0479">Metal-binding</keyword>
<comment type="pathway">
    <text evidence="4">Lipid metabolism; oxylipin biosynthesis.</text>
</comment>
<proteinExistence type="inferred from homology"/>
<evidence type="ECO:0000313" key="8">
    <source>
        <dbReference type="Proteomes" id="UP001497392"/>
    </source>
</evidence>
<evidence type="ECO:0000256" key="2">
    <source>
        <dbReference type="ARBA" id="ARBA00022964"/>
    </source>
</evidence>